<evidence type="ECO:0000313" key="3">
    <source>
        <dbReference type="EMBL" id="KAK0488500.1"/>
    </source>
</evidence>
<name>A0AA39PQ67_9AGAR</name>
<organism evidence="3 4">
    <name type="scientific">Armillaria novae-zelandiae</name>
    <dbReference type="NCBI Taxonomy" id="153914"/>
    <lineage>
        <taxon>Eukaryota</taxon>
        <taxon>Fungi</taxon>
        <taxon>Dikarya</taxon>
        <taxon>Basidiomycota</taxon>
        <taxon>Agaricomycotina</taxon>
        <taxon>Agaricomycetes</taxon>
        <taxon>Agaricomycetidae</taxon>
        <taxon>Agaricales</taxon>
        <taxon>Marasmiineae</taxon>
        <taxon>Physalacriaceae</taxon>
        <taxon>Armillaria</taxon>
    </lineage>
</organism>
<reference evidence="3" key="1">
    <citation type="submission" date="2023-06" db="EMBL/GenBank/DDBJ databases">
        <authorList>
            <consortium name="Lawrence Berkeley National Laboratory"/>
            <person name="Ahrendt S."/>
            <person name="Sahu N."/>
            <person name="Indic B."/>
            <person name="Wong-Bajracharya J."/>
            <person name="Merenyi Z."/>
            <person name="Ke H.-M."/>
            <person name="Monk M."/>
            <person name="Kocsube S."/>
            <person name="Drula E."/>
            <person name="Lipzen A."/>
            <person name="Balint B."/>
            <person name="Henrissat B."/>
            <person name="Andreopoulos B."/>
            <person name="Martin F.M."/>
            <person name="Harder C.B."/>
            <person name="Rigling D."/>
            <person name="Ford K.L."/>
            <person name="Foster G.D."/>
            <person name="Pangilinan J."/>
            <person name="Papanicolaou A."/>
            <person name="Barry K."/>
            <person name="LaButti K."/>
            <person name="Viragh M."/>
            <person name="Koriabine M."/>
            <person name="Yan M."/>
            <person name="Riley R."/>
            <person name="Champramary S."/>
            <person name="Plett K.L."/>
            <person name="Tsai I.J."/>
            <person name="Slot J."/>
            <person name="Sipos G."/>
            <person name="Plett J."/>
            <person name="Nagy L.G."/>
            <person name="Grigoriev I.V."/>
        </authorList>
    </citation>
    <scope>NUCLEOTIDE SEQUENCE</scope>
    <source>
        <strain evidence="3">ICMP 16352</strain>
    </source>
</reference>
<protein>
    <submittedName>
        <fullName evidence="3">Uncharacterized protein</fullName>
    </submittedName>
</protein>
<proteinExistence type="predicted"/>
<dbReference type="EMBL" id="JAUEPR010000002">
    <property type="protein sequence ID" value="KAK0488500.1"/>
    <property type="molecule type" value="Genomic_DNA"/>
</dbReference>
<evidence type="ECO:0000256" key="2">
    <source>
        <dbReference type="SAM" id="SignalP"/>
    </source>
</evidence>
<evidence type="ECO:0000256" key="1">
    <source>
        <dbReference type="SAM" id="MobiDB-lite"/>
    </source>
</evidence>
<feature type="signal peptide" evidence="2">
    <location>
        <begin position="1"/>
        <end position="25"/>
    </location>
</feature>
<feature type="chain" id="PRO_5041415295" evidence="2">
    <location>
        <begin position="26"/>
        <end position="100"/>
    </location>
</feature>
<keyword evidence="4" id="KW-1185">Reference proteome</keyword>
<accession>A0AA39PQ67</accession>
<evidence type="ECO:0000313" key="4">
    <source>
        <dbReference type="Proteomes" id="UP001175227"/>
    </source>
</evidence>
<gene>
    <name evidence="3" type="ORF">IW261DRAFT_353726</name>
</gene>
<dbReference type="AlphaFoldDB" id="A0AA39PQ67"/>
<feature type="region of interest" description="Disordered" evidence="1">
    <location>
        <begin position="76"/>
        <end position="100"/>
    </location>
</feature>
<dbReference type="Proteomes" id="UP001175227">
    <property type="component" value="Unassembled WGS sequence"/>
</dbReference>
<keyword evidence="2" id="KW-0732">Signal</keyword>
<comment type="caution">
    <text evidence="3">The sequence shown here is derived from an EMBL/GenBank/DDBJ whole genome shotgun (WGS) entry which is preliminary data.</text>
</comment>
<sequence length="100" mass="10995">MRKRVGFILQPVLVSLFIGMRHAEGDWLNPTLKMLAEMEEEGVQGDAISTSGHLRLHGDKDEALMYEHKFTVLSRERGGKGATQKTGGTLGLSSIPFPQS</sequence>